<comment type="similarity">
    <text evidence="1">Belongs to the glycosyl hydrolase 35 family.</text>
</comment>
<organism evidence="7 8">
    <name type="scientific">Microbacterium galbinum</name>
    <dbReference type="NCBI Taxonomy" id="2851646"/>
    <lineage>
        <taxon>Bacteria</taxon>
        <taxon>Bacillati</taxon>
        <taxon>Actinomycetota</taxon>
        <taxon>Actinomycetes</taxon>
        <taxon>Micrococcales</taxon>
        <taxon>Microbacteriaceae</taxon>
        <taxon>Microbacterium</taxon>
    </lineage>
</organism>
<gene>
    <name evidence="7" type="ORF">KV396_11420</name>
</gene>
<dbReference type="PIRSF" id="PIRSF006336">
    <property type="entry name" value="B-gal"/>
    <property type="match status" value="1"/>
</dbReference>
<dbReference type="Proteomes" id="UP000831963">
    <property type="component" value="Chromosome"/>
</dbReference>
<keyword evidence="3" id="KW-0326">Glycosidase</keyword>
<dbReference type="Gene3D" id="3.20.20.80">
    <property type="entry name" value="Glycosidases"/>
    <property type="match status" value="1"/>
</dbReference>
<dbReference type="EMBL" id="CP078077">
    <property type="protein sequence ID" value="UPL15054.1"/>
    <property type="molecule type" value="Genomic_DNA"/>
</dbReference>
<dbReference type="InterPro" id="IPR026283">
    <property type="entry name" value="B-gal_1-like"/>
</dbReference>
<dbReference type="InterPro" id="IPR048913">
    <property type="entry name" value="BetaGal_gal-bd"/>
</dbReference>
<name>A0ABY4IQW4_9MICO</name>
<proteinExistence type="inferred from homology"/>
<dbReference type="Pfam" id="PF21467">
    <property type="entry name" value="BetaGal_gal-bd"/>
    <property type="match status" value="1"/>
</dbReference>
<evidence type="ECO:0000313" key="8">
    <source>
        <dbReference type="Proteomes" id="UP000831963"/>
    </source>
</evidence>
<dbReference type="SUPFAM" id="SSF49785">
    <property type="entry name" value="Galactose-binding domain-like"/>
    <property type="match status" value="1"/>
</dbReference>
<dbReference type="PRINTS" id="PR00742">
    <property type="entry name" value="GLHYDRLASE35"/>
</dbReference>
<sequence>MTSFTIGDTDFLRDGRKHQVIAGALHYFRIHPDQWQDRIRKARLMGLNTIETYVAWNAHEPRRGEWDATGWNDLGRFLDLVHAEGMDAIVRPGPYICAEWHNGGLPTWLTAGERALRSSDPAFLADISAYLRRVYEIVAPRQIDRGGPVVLVQIENEYGAYGSDKAYLEALVALTREAGITVPLTTVDQPTDQMLADGSLPELHKTGSFGSRSTERLATLRAHQPTGPLMCSEFWDGWFDWWGGVHHTTDVDAAASDLDALLAAGASVNIYMFHGGTNFGLTNGANHKGRYLPIVTSYDYDAPLDEAGDPTAKFFAFRDVIAKYAPVPDELPAPRASAPVASVELTPAGAWTDAAASASPAPLPATFDELGHLSALVRYDVALPPMSGPGLLTVEEVRDLAWVSVDGQPVGTLSRTRHDQALRIPAGRTLSILVEEQGRVNYDHRLGEEKGLIGAPMLDGAPLGDWTSTPLDVQAIADEVATRTAPRSGDGPHAWTGDLVLDAPADLFLDTGAWTKGYAFVNGFFLGRYWRNGPQRTLFVPAPATRAGVNRVVVLELEELLSPRAEFVRGLCLGDTEE</sequence>
<dbReference type="PANTHER" id="PTHR23421">
    <property type="entry name" value="BETA-GALACTOSIDASE RELATED"/>
    <property type="match status" value="1"/>
</dbReference>
<dbReference type="Pfam" id="PF01301">
    <property type="entry name" value="Glyco_hydro_35"/>
    <property type="match status" value="1"/>
</dbReference>
<dbReference type="PROSITE" id="PS01182">
    <property type="entry name" value="GLYCOSYL_HYDROL_F35"/>
    <property type="match status" value="1"/>
</dbReference>
<evidence type="ECO:0000256" key="1">
    <source>
        <dbReference type="ARBA" id="ARBA00009809"/>
    </source>
</evidence>
<dbReference type="RefSeq" id="WP_247955797.1">
    <property type="nucleotide sequence ID" value="NZ_CP078077.1"/>
</dbReference>
<dbReference type="InterPro" id="IPR048912">
    <property type="entry name" value="BetaGal1-like_ABD1"/>
</dbReference>
<accession>A0ABY4IQW4</accession>
<dbReference type="InterPro" id="IPR031330">
    <property type="entry name" value="Gly_Hdrlase_35_cat"/>
</dbReference>
<evidence type="ECO:0000259" key="5">
    <source>
        <dbReference type="Pfam" id="PF21317"/>
    </source>
</evidence>
<evidence type="ECO:0000259" key="6">
    <source>
        <dbReference type="Pfam" id="PF21467"/>
    </source>
</evidence>
<dbReference type="SUPFAM" id="SSF51445">
    <property type="entry name" value="(Trans)glycosidases"/>
    <property type="match status" value="1"/>
</dbReference>
<protein>
    <submittedName>
        <fullName evidence="7">Beta-galactosidase</fullName>
    </submittedName>
</protein>
<keyword evidence="8" id="KW-1185">Reference proteome</keyword>
<feature type="domain" description="Glycoside hydrolase 35 catalytic" evidence="4">
    <location>
        <begin position="11"/>
        <end position="323"/>
    </location>
</feature>
<reference evidence="7 8" key="1">
    <citation type="submission" date="2021-06" db="EMBL/GenBank/DDBJ databases">
        <title>Genome-based taxonomic framework of Microbacterium strains isolated from marine environment, the description of four new species and reclassification of four preexisting species.</title>
        <authorList>
            <person name="Lee S.D."/>
            <person name="Kim S.-M."/>
            <person name="Byeon Y.-S."/>
            <person name="Yang H.L."/>
            <person name="Kim I.S."/>
        </authorList>
    </citation>
    <scope>NUCLEOTIDE SEQUENCE [LARGE SCALE GENOMIC DNA]</scope>
    <source>
        <strain evidence="7 8">SSW1-36</strain>
    </source>
</reference>
<dbReference type="InterPro" id="IPR017853">
    <property type="entry name" value="GH"/>
</dbReference>
<dbReference type="Gene3D" id="2.60.120.260">
    <property type="entry name" value="Galactose-binding domain-like"/>
    <property type="match status" value="2"/>
</dbReference>
<dbReference type="InterPro" id="IPR001944">
    <property type="entry name" value="Glycoside_Hdrlase_35"/>
</dbReference>
<evidence type="ECO:0000313" key="7">
    <source>
        <dbReference type="EMBL" id="UPL15054.1"/>
    </source>
</evidence>
<dbReference type="InterPro" id="IPR019801">
    <property type="entry name" value="Glyco_hydro_35_CS"/>
</dbReference>
<feature type="domain" description="Beta-galactosidase galactose-binding" evidence="6">
    <location>
        <begin position="497"/>
        <end position="550"/>
    </location>
</feature>
<feature type="domain" description="Beta-galactosidase 1-like first all-beta" evidence="5">
    <location>
        <begin position="364"/>
        <end position="472"/>
    </location>
</feature>
<evidence type="ECO:0000256" key="3">
    <source>
        <dbReference type="ARBA" id="ARBA00023295"/>
    </source>
</evidence>
<evidence type="ECO:0000256" key="2">
    <source>
        <dbReference type="ARBA" id="ARBA00022801"/>
    </source>
</evidence>
<dbReference type="Pfam" id="PF21317">
    <property type="entry name" value="BetaGal_ABD_1"/>
    <property type="match status" value="1"/>
</dbReference>
<evidence type="ECO:0000259" key="4">
    <source>
        <dbReference type="Pfam" id="PF01301"/>
    </source>
</evidence>
<keyword evidence="2" id="KW-0378">Hydrolase</keyword>
<dbReference type="InterPro" id="IPR008979">
    <property type="entry name" value="Galactose-bd-like_sf"/>
</dbReference>